<dbReference type="EMBL" id="CAAE01014590">
    <property type="protein sequence ID" value="CAG00104.1"/>
    <property type="molecule type" value="Genomic_DNA"/>
</dbReference>
<reference evidence="1" key="1">
    <citation type="journal article" date="2004" name="Nature">
        <title>Genome duplication in the teleost fish Tetraodon nigroviridis reveals the early vertebrate proto-karyotype.</title>
        <authorList>
            <person name="Jaillon O."/>
            <person name="Aury J.-M."/>
            <person name="Brunet F."/>
            <person name="Petit J.-L."/>
            <person name="Stange-Thomann N."/>
            <person name="Mauceli E."/>
            <person name="Bouneau L."/>
            <person name="Fischer C."/>
            <person name="Ozouf-Costaz C."/>
            <person name="Bernot A."/>
            <person name="Nicaud S."/>
            <person name="Jaffe D."/>
            <person name="Fisher S."/>
            <person name="Lutfalla G."/>
            <person name="Dossat C."/>
            <person name="Segurens B."/>
            <person name="Dasilva C."/>
            <person name="Salanoubat M."/>
            <person name="Levy M."/>
            <person name="Boudet N."/>
            <person name="Castellano S."/>
            <person name="Anthouard V."/>
            <person name="Jubin C."/>
            <person name="Castelli V."/>
            <person name="Katinka M."/>
            <person name="Vacherie B."/>
            <person name="Biemont C."/>
            <person name="Skalli Z."/>
            <person name="Cattolico L."/>
            <person name="Poulain J."/>
            <person name="De Berardinis V."/>
            <person name="Cruaud C."/>
            <person name="Duprat S."/>
            <person name="Brottier P."/>
            <person name="Coutanceau J.-P."/>
            <person name="Gouzy J."/>
            <person name="Parra G."/>
            <person name="Lardier G."/>
            <person name="Chapple C."/>
            <person name="McKernan K.J."/>
            <person name="McEwan P."/>
            <person name="Bosak S."/>
            <person name="Kellis M."/>
            <person name="Volff J.-N."/>
            <person name="Guigo R."/>
            <person name="Zody M.C."/>
            <person name="Mesirov J."/>
            <person name="Lindblad-Toh K."/>
            <person name="Birren B."/>
            <person name="Nusbaum C."/>
            <person name="Kahn D."/>
            <person name="Robinson-Rechavi M."/>
            <person name="Laudet V."/>
            <person name="Schachter V."/>
            <person name="Quetier F."/>
            <person name="Saurin W."/>
            <person name="Scarpelli C."/>
            <person name="Wincker P."/>
            <person name="Lander E.S."/>
            <person name="Weissenbach J."/>
            <person name="Roest Crollius H."/>
        </authorList>
    </citation>
    <scope>NUCLEOTIDE SEQUENCE [LARGE SCALE GENOMIC DNA]</scope>
</reference>
<name>Q4SGX8_TETNG</name>
<evidence type="ECO:0000313" key="1">
    <source>
        <dbReference type="EMBL" id="CAG00104.1"/>
    </source>
</evidence>
<sequence length="101" mass="12228">MTESSANKLLNGDVCRRTSSGRKASKNGFVKNHCLFQEPQKYRRPRGKVRPGLVHKHRRRFFFFEYRNYFCLIKNKPAHFFYKNVNKKKKSAFNLKTRKKW</sequence>
<dbReference type="KEGG" id="tng:GSTEN00018416G001"/>
<gene>
    <name evidence="1" type="ORF">GSTENG00018416001</name>
</gene>
<reference evidence="1" key="2">
    <citation type="submission" date="2004-02" db="EMBL/GenBank/DDBJ databases">
        <authorList>
            <consortium name="Genoscope"/>
            <consortium name="Whitehead Institute Centre for Genome Research"/>
        </authorList>
    </citation>
    <scope>NUCLEOTIDE SEQUENCE</scope>
</reference>
<dbReference type="OrthoDB" id="8979387at2759"/>
<protein>
    <submittedName>
        <fullName evidence="1">(spotted green pufferfish) hypothetical protein</fullName>
    </submittedName>
</protein>
<organism evidence="1">
    <name type="scientific">Tetraodon nigroviridis</name>
    <name type="common">Spotted green pufferfish</name>
    <name type="synonym">Chelonodon nigroviridis</name>
    <dbReference type="NCBI Taxonomy" id="99883"/>
    <lineage>
        <taxon>Eukaryota</taxon>
        <taxon>Metazoa</taxon>
        <taxon>Chordata</taxon>
        <taxon>Craniata</taxon>
        <taxon>Vertebrata</taxon>
        <taxon>Euteleostomi</taxon>
        <taxon>Actinopterygii</taxon>
        <taxon>Neopterygii</taxon>
        <taxon>Teleostei</taxon>
        <taxon>Neoteleostei</taxon>
        <taxon>Acanthomorphata</taxon>
        <taxon>Eupercaria</taxon>
        <taxon>Tetraodontiformes</taxon>
        <taxon>Tetradontoidea</taxon>
        <taxon>Tetraodontidae</taxon>
        <taxon>Tetraodon</taxon>
    </lineage>
</organism>
<proteinExistence type="predicted"/>
<accession>Q4SGX8</accession>
<dbReference type="AlphaFoldDB" id="Q4SGX8"/>
<comment type="caution">
    <text evidence="1">The sequence shown here is derived from an EMBL/GenBank/DDBJ whole genome shotgun (WGS) entry which is preliminary data.</text>
</comment>